<name>A0ABS4AI14_9PROT</name>
<evidence type="ECO:0000313" key="1">
    <source>
        <dbReference type="EMBL" id="MBP0445854.1"/>
    </source>
</evidence>
<keyword evidence="2" id="KW-1185">Reference proteome</keyword>
<dbReference type="EMBL" id="JAGIZB010000012">
    <property type="protein sequence ID" value="MBP0445854.1"/>
    <property type="molecule type" value="Genomic_DNA"/>
</dbReference>
<proteinExistence type="predicted"/>
<gene>
    <name evidence="1" type="ORF">J8J14_13830</name>
</gene>
<protein>
    <submittedName>
        <fullName evidence="1">Uncharacterized protein</fullName>
    </submittedName>
</protein>
<evidence type="ECO:0000313" key="2">
    <source>
        <dbReference type="Proteomes" id="UP000681594"/>
    </source>
</evidence>
<dbReference type="Proteomes" id="UP000681594">
    <property type="component" value="Unassembled WGS sequence"/>
</dbReference>
<dbReference type="RefSeq" id="WP_209380210.1">
    <property type="nucleotide sequence ID" value="NZ_JAGIZB010000012.1"/>
</dbReference>
<accession>A0ABS4AI14</accession>
<sequence length="111" mass="12999">MRQVVRRQPVLSVRWQQERLITAERNELRHAERICRSQAHCEADRLLAPDLRDGHHVTFILPIIILKAEEEVKQLTASRPDARAHMARAHHLPKAFCAIRDYRQARRPNSA</sequence>
<organism evidence="1 2">
    <name type="scientific">Pararoseomonas baculiformis</name>
    <dbReference type="NCBI Taxonomy" id="2820812"/>
    <lineage>
        <taxon>Bacteria</taxon>
        <taxon>Pseudomonadati</taxon>
        <taxon>Pseudomonadota</taxon>
        <taxon>Alphaproteobacteria</taxon>
        <taxon>Acetobacterales</taxon>
        <taxon>Acetobacteraceae</taxon>
        <taxon>Pararoseomonas</taxon>
    </lineage>
</organism>
<reference evidence="1 2" key="1">
    <citation type="submission" date="2021-03" db="EMBL/GenBank/DDBJ databases">
        <authorList>
            <person name="So Y."/>
        </authorList>
    </citation>
    <scope>NUCLEOTIDE SEQUENCE [LARGE SCALE GENOMIC DNA]</scope>
    <source>
        <strain evidence="1 2">SSH11</strain>
    </source>
</reference>
<comment type="caution">
    <text evidence="1">The sequence shown here is derived from an EMBL/GenBank/DDBJ whole genome shotgun (WGS) entry which is preliminary data.</text>
</comment>